<dbReference type="Proteomes" id="UP000054526">
    <property type="component" value="Unassembled WGS sequence"/>
</dbReference>
<organism evidence="1 2">
    <name type="scientific">Cohnella kolymensis</name>
    <dbReference type="NCBI Taxonomy" id="1590652"/>
    <lineage>
        <taxon>Bacteria</taxon>
        <taxon>Bacillati</taxon>
        <taxon>Bacillota</taxon>
        <taxon>Bacilli</taxon>
        <taxon>Bacillales</taxon>
        <taxon>Paenibacillaceae</taxon>
        <taxon>Cohnella</taxon>
    </lineage>
</organism>
<evidence type="ECO:0000313" key="2">
    <source>
        <dbReference type="Proteomes" id="UP000054526"/>
    </source>
</evidence>
<gene>
    <name evidence="1" type="ORF">SD71_10770</name>
</gene>
<reference evidence="1 2" key="1">
    <citation type="submission" date="2014-12" db="EMBL/GenBank/DDBJ databases">
        <title>Draft genome sequence of Cohnella kolymensis strain B-2846.</title>
        <authorList>
            <person name="Karlyshev A.V."/>
            <person name="Kudryashova E.B."/>
        </authorList>
    </citation>
    <scope>NUCLEOTIDE SEQUENCE [LARGE SCALE GENOMIC DNA]</scope>
    <source>
        <strain evidence="1 2">VKM B-2846</strain>
    </source>
</reference>
<sequence>MEQLFQKLAEAGLIDDSGNIVLERYPDGTYQAVDKQIFNTFFGDVAENPTYEALMGTHTFMWGDPPQQLTYTAAQLGYQKYFYQWKEFGIL</sequence>
<accession>A0ABR5A485</accession>
<name>A0ABR5A485_9BACL</name>
<proteinExistence type="predicted"/>
<protein>
    <submittedName>
        <fullName evidence="1">Uncharacterized protein</fullName>
    </submittedName>
</protein>
<dbReference type="EMBL" id="JXAL01000016">
    <property type="protein sequence ID" value="KIL35865.1"/>
    <property type="molecule type" value="Genomic_DNA"/>
</dbReference>
<keyword evidence="2" id="KW-1185">Reference proteome</keyword>
<comment type="caution">
    <text evidence="1">The sequence shown here is derived from an EMBL/GenBank/DDBJ whole genome shotgun (WGS) entry which is preliminary data.</text>
</comment>
<evidence type="ECO:0000313" key="1">
    <source>
        <dbReference type="EMBL" id="KIL35865.1"/>
    </source>
</evidence>
<dbReference type="RefSeq" id="WP_041062578.1">
    <property type="nucleotide sequence ID" value="NZ_JXAL01000016.1"/>
</dbReference>